<dbReference type="RefSeq" id="WP_041954347.1">
    <property type="nucleotide sequence ID" value="NZ_CP009761.1"/>
</dbReference>
<dbReference type="OrthoDB" id="9776406at2"/>
<dbReference type="EMBL" id="CP009761">
    <property type="protein sequence ID" value="AIZ36861.1"/>
    <property type="molecule type" value="Genomic_DNA"/>
</dbReference>
<dbReference type="Proteomes" id="UP000758611">
    <property type="component" value="Unassembled WGS sequence"/>
</dbReference>
<organism evidence="1 4">
    <name type="scientific">Parvimonas micra</name>
    <dbReference type="NCBI Taxonomy" id="33033"/>
    <lineage>
        <taxon>Bacteria</taxon>
        <taxon>Bacillati</taxon>
        <taxon>Bacillota</taxon>
        <taxon>Tissierellia</taxon>
        <taxon>Tissierellales</taxon>
        <taxon>Peptoniphilaceae</taxon>
        <taxon>Parvimonas</taxon>
    </lineage>
</organism>
<dbReference type="SUPFAM" id="SSF81631">
    <property type="entry name" value="PAP/OAS1 substrate-binding domain"/>
    <property type="match status" value="1"/>
</dbReference>
<dbReference type="Pfam" id="PF04439">
    <property type="entry name" value="Adenyl_transf"/>
    <property type="match status" value="1"/>
</dbReference>
<evidence type="ECO:0000313" key="2">
    <source>
        <dbReference type="EMBL" id="MBF1306705.1"/>
    </source>
</evidence>
<sequence length="276" mass="32983">MNNILTFNELKEIAKKIAMDDDRVEKLYIEQLETQSMSSDVNFFNVLYLVKDLSFDDASFEFIEHFGDVLTMFENTENENVIEYRIIYENFTQGIFRIVSNKSIDVLEELEEKYICVLNKDENKKSGVYIEKKVHKLTEDEFLVNTCEFFWNILKFGNKLYTKEFLNVSEEYRKVLSLLDEHLKHYVLSENKYLIELGKENKLVFNYVDTEIFEKYLTCYSKLELDSLWIALFNICGLFRKLSLQIAINLRFDYAKELDRDTVTYLRELKQKANSR</sequence>
<dbReference type="Proteomes" id="UP001210690">
    <property type="component" value="Chromosome"/>
</dbReference>
<dbReference type="AlphaFoldDB" id="A0A0B4S2K2"/>
<evidence type="ECO:0000313" key="3">
    <source>
        <dbReference type="EMBL" id="WBB31301.1"/>
    </source>
</evidence>
<gene>
    <name evidence="2" type="ORF">HXM94_02790</name>
    <name evidence="3" type="ORF">NM222_02165</name>
    <name evidence="1" type="ORF">NW74_05685</name>
</gene>
<dbReference type="EMBL" id="CP101412">
    <property type="protein sequence ID" value="WBB31301.1"/>
    <property type="molecule type" value="Genomic_DNA"/>
</dbReference>
<dbReference type="EMBL" id="JABZRE010000006">
    <property type="protein sequence ID" value="MBF1306705.1"/>
    <property type="molecule type" value="Genomic_DNA"/>
</dbReference>
<proteinExistence type="predicted"/>
<keyword evidence="4" id="KW-1185">Reference proteome</keyword>
<reference evidence="1 4" key="1">
    <citation type="submission" date="2014-10" db="EMBL/GenBank/DDBJ databases">
        <title>Complete genome sequence of Parvimonas micra KCOM 1535 (= ChDC B708).</title>
        <authorList>
            <person name="Kook J.-K."/>
            <person name="Park S.-N."/>
            <person name="Lim Y.K."/>
            <person name="Roh H."/>
        </authorList>
    </citation>
    <scope>NUCLEOTIDE SEQUENCE [LARGE SCALE GENOMIC DNA]</scope>
    <source>
        <strain evidence="1">KCOM 1535</strain>
        <strain evidence="4">KCOM 1535 / ChDC B708</strain>
    </source>
</reference>
<dbReference type="InterPro" id="IPR043519">
    <property type="entry name" value="NT_sf"/>
</dbReference>
<evidence type="ECO:0000313" key="1">
    <source>
        <dbReference type="EMBL" id="AIZ36861.1"/>
    </source>
</evidence>
<reference evidence="3" key="3">
    <citation type="submission" date="2022-07" db="EMBL/GenBank/DDBJ databases">
        <title>Parvimonas micra travels from the subgingival sulcus of the human oral cavity to the colorectal adenocarcinoma.</title>
        <authorList>
            <person name="Conde-Perez K."/>
            <person name="Buetas E."/>
            <person name="Aja-Macaya P."/>
            <person name="Martin-De Arribas E."/>
            <person name="Iglesias-Corras I."/>
            <person name="Trigo-Tasende N."/>
            <person name="Nasser-Ali M."/>
            <person name="Estevez L.S."/>
            <person name="Rumbo-Feal S."/>
            <person name="Otero-Alen B."/>
            <person name="Noguera J.F."/>
            <person name="Concha A."/>
            <person name="Pardinas-Lopez S."/>
            <person name="Carda-Dieguez M."/>
            <person name="Gomez-Randulfe I."/>
            <person name="Martinez-Lago N."/>
            <person name="Ladra S."/>
            <person name="Aparicio L.A."/>
            <person name="Bou G."/>
            <person name="Mira A."/>
            <person name="Vallejo J.A."/>
            <person name="Poza M."/>
        </authorList>
    </citation>
    <scope>NUCLEOTIDE SEQUENCE</scope>
    <source>
        <strain evidence="3">PM102KC-G-1</strain>
    </source>
</reference>
<dbReference type="Proteomes" id="UP000031386">
    <property type="component" value="Chromosome"/>
</dbReference>
<dbReference type="STRING" id="33033.NW74_05685"/>
<protein>
    <submittedName>
        <fullName evidence="2">Aminoglycoside 6-adenylyltransferase</fullName>
    </submittedName>
</protein>
<dbReference type="Gene3D" id="3.30.460.10">
    <property type="entry name" value="Beta Polymerase, domain 2"/>
    <property type="match status" value="1"/>
</dbReference>
<reference evidence="2" key="2">
    <citation type="submission" date="2020-04" db="EMBL/GenBank/DDBJ databases">
        <title>Deep metagenomics examines the oral microbiome during advanced dental caries in children, revealing novel taxa and co-occurrences with host molecules.</title>
        <authorList>
            <person name="Baker J.L."/>
            <person name="Morton J.T."/>
            <person name="Dinis M."/>
            <person name="Alvarez R."/>
            <person name="Tran N.C."/>
            <person name="Knight R."/>
            <person name="Edlund A."/>
        </authorList>
    </citation>
    <scope>NUCLEOTIDE SEQUENCE</scope>
    <source>
        <strain evidence="2">JCVI_23_bin.11</strain>
    </source>
</reference>
<evidence type="ECO:0000313" key="4">
    <source>
        <dbReference type="Proteomes" id="UP000031386"/>
    </source>
</evidence>
<accession>A0A0B4S2K2</accession>
<dbReference type="InterPro" id="IPR007530">
    <property type="entry name" value="Aminoglycoside_adenylylTfrase"/>
</dbReference>
<dbReference type="Gene3D" id="1.20.120.330">
    <property type="entry name" value="Nucleotidyltransferases domain 2"/>
    <property type="match status" value="1"/>
</dbReference>
<name>A0A0B4S2K2_9FIRM</name>
<dbReference type="KEGG" id="pmic:NW74_05685"/>